<evidence type="ECO:0000313" key="2">
    <source>
        <dbReference type="Proteomes" id="UP000673552"/>
    </source>
</evidence>
<dbReference type="RefSeq" id="XP_067176810.1">
    <property type="nucleotide sequence ID" value="XM_067321442.1"/>
</dbReference>
<dbReference type="GeneID" id="92513954"/>
<comment type="caution">
    <text evidence="1">The sequence shown here is derived from an EMBL/GenBank/DDBJ whole genome shotgun (WGS) entry which is preliminary data.</text>
</comment>
<accession>A0A836H8V0</accession>
<organism evidence="1 2">
    <name type="scientific">Leishmania martiniquensis</name>
    <dbReference type="NCBI Taxonomy" id="1580590"/>
    <lineage>
        <taxon>Eukaryota</taxon>
        <taxon>Discoba</taxon>
        <taxon>Euglenozoa</taxon>
        <taxon>Kinetoplastea</taxon>
        <taxon>Metakinetoplastina</taxon>
        <taxon>Trypanosomatida</taxon>
        <taxon>Trypanosomatidae</taxon>
        <taxon>Leishmaniinae</taxon>
        <taxon>Leishmania</taxon>
    </lineage>
</organism>
<gene>
    <name evidence="1" type="ORF">LSCM1_03911</name>
</gene>
<name>A0A836H8V0_9TRYP</name>
<sequence>MSMFPGLCGDVAATHYRLFLGTLPNLAIEERFVRQVQPVFPWYASRKRVKEQASEFLEIDLASCDPELLLRYTHVYYARRQLYDELVDRQLTLIETGKAAKVADSALLSCLAEVNVAITPRLQYELHLLQQAKRACRVPGRRELNPEAALEAHDYLCMMRVVEEDAAGVADAEMQARPYLPREVLEAKVLELASMLFGSCLGRTGAGAALERKEKKLLQRMIPADYSKVGTVEKLRPIDVTALYRFTGERVCGQPADKLFGRALWGHIFRKVGSNPLYLQRASLYWARHSGLDPQAAASTMPADLAAAVCAQQALFPALKYRCQYMYTSPDMARQQWRTDHVVPLLRLFPLLGAPAAEDLAAQLVVEGEWAKLGINADTNLLQDTVLRQLKSMVEQMSALYESNVDAVLKRMTDGAKVLYPPLSEQESLIMRGAAADTNEEISTTAGSGAAAAANTVAS</sequence>
<reference evidence="2" key="1">
    <citation type="journal article" date="2021" name="Microbiol. Resour. Announc.">
        <title>LGAAP: Leishmaniinae Genome Assembly and Annotation Pipeline.</title>
        <authorList>
            <person name="Almutairi H."/>
            <person name="Urbaniak M.D."/>
            <person name="Bates M.D."/>
            <person name="Jariyapan N."/>
            <person name="Kwakye-Nuako G."/>
            <person name="Thomaz-Soccol V."/>
            <person name="Al-Salem W.S."/>
            <person name="Dillon R.J."/>
            <person name="Bates P.A."/>
            <person name="Gatherer D."/>
        </authorList>
    </citation>
    <scope>NUCLEOTIDE SEQUENCE [LARGE SCALE GENOMIC DNA]</scope>
</reference>
<dbReference type="KEGG" id="lmat:92513954"/>
<dbReference type="EMBL" id="JAFEUZ010000030">
    <property type="protein sequence ID" value="KAG5472510.1"/>
    <property type="molecule type" value="Genomic_DNA"/>
</dbReference>
<reference evidence="2" key="2">
    <citation type="journal article" date="2021" name="Sci. Data">
        <title>Chromosome-scale genome sequencing, assembly and annotation of six genomes from subfamily Leishmaniinae.</title>
        <authorList>
            <person name="Almutairi H."/>
            <person name="Urbaniak M.D."/>
            <person name="Bates M.D."/>
            <person name="Jariyapan N."/>
            <person name="Kwakye-Nuako G."/>
            <person name="Thomaz Soccol V."/>
            <person name="Al-Salem W.S."/>
            <person name="Dillon R.J."/>
            <person name="Bates P.A."/>
            <person name="Gatherer D."/>
        </authorList>
    </citation>
    <scope>NUCLEOTIDE SEQUENCE [LARGE SCALE GENOMIC DNA]</scope>
</reference>
<dbReference type="Proteomes" id="UP000673552">
    <property type="component" value="Unassembled WGS sequence"/>
</dbReference>
<proteinExistence type="predicted"/>
<dbReference type="AlphaFoldDB" id="A0A836H8V0"/>
<dbReference type="SMR" id="A0A836H8V0"/>
<evidence type="ECO:0000313" key="1">
    <source>
        <dbReference type="EMBL" id="KAG5472510.1"/>
    </source>
</evidence>
<keyword evidence="2" id="KW-1185">Reference proteome</keyword>
<dbReference type="OrthoDB" id="276080at2759"/>
<protein>
    <submittedName>
        <fullName evidence="1">Uncharacterized protein</fullName>
    </submittedName>
</protein>